<dbReference type="EMBL" id="CALSDN010000002">
    <property type="protein sequence ID" value="CAH6719523.1"/>
    <property type="molecule type" value="Genomic_DNA"/>
</dbReference>
<evidence type="ECO:0000313" key="2">
    <source>
        <dbReference type="Proteomes" id="UP001152531"/>
    </source>
</evidence>
<reference evidence="1" key="1">
    <citation type="submission" date="2022-06" db="EMBL/GenBank/DDBJ databases">
        <authorList>
            <person name="Legras J.-L."/>
            <person name="Devillers H."/>
            <person name="Grondin C."/>
        </authorList>
    </citation>
    <scope>NUCLEOTIDE SEQUENCE</scope>
    <source>
        <strain evidence="1">CLIB 1444</strain>
    </source>
</reference>
<dbReference type="Proteomes" id="UP001152531">
    <property type="component" value="Unassembled WGS sequence"/>
</dbReference>
<organism evidence="1 2">
    <name type="scientific">[Candida] jaroonii</name>
    <dbReference type="NCBI Taxonomy" id="467808"/>
    <lineage>
        <taxon>Eukaryota</taxon>
        <taxon>Fungi</taxon>
        <taxon>Dikarya</taxon>
        <taxon>Ascomycota</taxon>
        <taxon>Saccharomycotina</taxon>
        <taxon>Pichiomycetes</taxon>
        <taxon>Debaryomycetaceae</taxon>
        <taxon>Yamadazyma</taxon>
    </lineage>
</organism>
<protein>
    <submittedName>
        <fullName evidence="1">Uncharacterized protein</fullName>
    </submittedName>
</protein>
<evidence type="ECO:0000313" key="1">
    <source>
        <dbReference type="EMBL" id="CAH6719523.1"/>
    </source>
</evidence>
<gene>
    <name evidence="1" type="ORF">CLIB1444_02S10506</name>
</gene>
<keyword evidence="2" id="KW-1185">Reference proteome</keyword>
<sequence length="253" mass="29398">MKRTQEFDNDNSKRLKIDDRIDPVEKLLSYNTSNDNYLEDDYDYGINDEVEELNIKSIDINFTKILQDNLIKLINRPKNSFMKFSLENNDEDSDEESDNEYNDNETRPQVPFFKSVNFNPKPKTHIFDELFALDDKSIDPLDSNNEKFDNLDPLDPISNIESSDVEISKEKLEKSSISSISSISSVEEEAQTPKTSPMLQNSKMCFNFRENNYLNLSNSKPQFDDCKILNEFALSNPTQMIGSNKFLYNDFLL</sequence>
<accession>A0ACA9Y3I9</accession>
<name>A0ACA9Y3I9_9ASCO</name>
<proteinExistence type="predicted"/>
<comment type="caution">
    <text evidence="1">The sequence shown here is derived from an EMBL/GenBank/DDBJ whole genome shotgun (WGS) entry which is preliminary data.</text>
</comment>